<dbReference type="InterPro" id="IPR011022">
    <property type="entry name" value="Arrestin_C-like"/>
</dbReference>
<dbReference type="EMBL" id="REGN01009766">
    <property type="protein sequence ID" value="RNA00436.1"/>
    <property type="molecule type" value="Genomic_DNA"/>
</dbReference>
<dbReference type="Pfam" id="PF02752">
    <property type="entry name" value="Arrestin_C"/>
    <property type="match status" value="1"/>
</dbReference>
<dbReference type="Gene3D" id="2.60.40.640">
    <property type="match status" value="2"/>
</dbReference>
<name>A0A3M7PMU2_BRAPC</name>
<evidence type="ECO:0000256" key="1">
    <source>
        <dbReference type="ARBA" id="ARBA00005298"/>
    </source>
</evidence>
<dbReference type="SUPFAM" id="SSF81296">
    <property type="entry name" value="E set domains"/>
    <property type="match status" value="2"/>
</dbReference>
<sequence>MVYLENLEINFLRPNRVYFSGETIHGSLKFNIIEPVILKSINLSVNGYSSCRVKKKDSNNFVNGFEPYLKATIFFLPQNIAQHELDPGSYNYDFQIDLPKSLPSSFKHRSGETIYYLCANIQKSWSIDRNLTEYFTVINSESFSFNRASSLNFNFNKKNGPCCTNSGTIRANLSCERYSYAIDQIINFKIKVDNESKRDLNGLEVYLIQNILFKPDKKNKAIYKRRIVTRKDQTQILAGTVFEFSDSIKIPLVEPNFKSDMVEISYRLEFAVKTGTFSRNLVGRADLMISCNAQAEDESHQVLFNIEELAKNPFDYLTKFKSFYSLN</sequence>
<dbReference type="InterPro" id="IPR014756">
    <property type="entry name" value="Ig_E-set"/>
</dbReference>
<proteinExistence type="inferred from homology"/>
<dbReference type="STRING" id="10195.A0A3M7PMU2"/>
<evidence type="ECO:0000313" key="4">
    <source>
        <dbReference type="Proteomes" id="UP000276133"/>
    </source>
</evidence>
<dbReference type="GO" id="GO:0015031">
    <property type="term" value="P:protein transport"/>
    <property type="evidence" value="ECO:0007669"/>
    <property type="project" value="TreeGrafter"/>
</dbReference>
<feature type="domain" description="Arrestin C-terminal-like" evidence="2">
    <location>
        <begin position="165"/>
        <end position="292"/>
    </location>
</feature>
<dbReference type="InterPro" id="IPR050357">
    <property type="entry name" value="Arrestin_domain-protein"/>
</dbReference>
<dbReference type="InterPro" id="IPR014752">
    <property type="entry name" value="Arrestin-like_C"/>
</dbReference>
<dbReference type="PANTHER" id="PTHR11188">
    <property type="entry name" value="ARRESTIN DOMAIN CONTAINING PROTEIN"/>
    <property type="match status" value="1"/>
</dbReference>
<reference evidence="3 4" key="1">
    <citation type="journal article" date="2018" name="Sci. Rep.">
        <title>Genomic signatures of local adaptation to the degree of environmental predictability in rotifers.</title>
        <authorList>
            <person name="Franch-Gras L."/>
            <person name="Hahn C."/>
            <person name="Garcia-Roger E.M."/>
            <person name="Carmona M.J."/>
            <person name="Serra M."/>
            <person name="Gomez A."/>
        </authorList>
    </citation>
    <scope>NUCLEOTIDE SEQUENCE [LARGE SCALE GENOMIC DNA]</scope>
    <source>
        <strain evidence="3">HYR1</strain>
    </source>
</reference>
<dbReference type="SMART" id="SM01017">
    <property type="entry name" value="Arrestin_C"/>
    <property type="match status" value="1"/>
</dbReference>
<evidence type="ECO:0000259" key="2">
    <source>
        <dbReference type="SMART" id="SM01017"/>
    </source>
</evidence>
<dbReference type="PANTHER" id="PTHR11188:SF17">
    <property type="entry name" value="FI21816P1"/>
    <property type="match status" value="1"/>
</dbReference>
<gene>
    <name evidence="3" type="ORF">BpHYR1_011705</name>
</gene>
<dbReference type="Proteomes" id="UP000276133">
    <property type="component" value="Unassembled WGS sequence"/>
</dbReference>
<dbReference type="GO" id="GO:0005737">
    <property type="term" value="C:cytoplasm"/>
    <property type="evidence" value="ECO:0007669"/>
    <property type="project" value="TreeGrafter"/>
</dbReference>
<evidence type="ECO:0000313" key="3">
    <source>
        <dbReference type="EMBL" id="RNA00436.1"/>
    </source>
</evidence>
<dbReference type="Pfam" id="PF00339">
    <property type="entry name" value="Arrestin_N"/>
    <property type="match status" value="1"/>
</dbReference>
<keyword evidence="4" id="KW-1185">Reference proteome</keyword>
<organism evidence="3 4">
    <name type="scientific">Brachionus plicatilis</name>
    <name type="common">Marine rotifer</name>
    <name type="synonym">Brachionus muelleri</name>
    <dbReference type="NCBI Taxonomy" id="10195"/>
    <lineage>
        <taxon>Eukaryota</taxon>
        <taxon>Metazoa</taxon>
        <taxon>Spiralia</taxon>
        <taxon>Gnathifera</taxon>
        <taxon>Rotifera</taxon>
        <taxon>Eurotatoria</taxon>
        <taxon>Monogononta</taxon>
        <taxon>Pseudotrocha</taxon>
        <taxon>Ploima</taxon>
        <taxon>Brachionidae</taxon>
        <taxon>Brachionus</taxon>
    </lineage>
</organism>
<dbReference type="InterPro" id="IPR011021">
    <property type="entry name" value="Arrestin-like_N"/>
</dbReference>
<accession>A0A3M7PMU2</accession>
<comment type="caution">
    <text evidence="3">The sequence shown here is derived from an EMBL/GenBank/DDBJ whole genome shotgun (WGS) entry which is preliminary data.</text>
</comment>
<dbReference type="AlphaFoldDB" id="A0A3M7PMU2"/>
<dbReference type="OrthoDB" id="2333384at2759"/>
<protein>
    <submittedName>
        <fullName evidence="3">Arrestin domain-containing 2</fullName>
    </submittedName>
</protein>
<comment type="similarity">
    <text evidence="1">Belongs to the arrestin family.</text>
</comment>